<reference evidence="1 2" key="1">
    <citation type="submission" date="2018-10" db="EMBL/GenBank/DDBJ databases">
        <title>Thermophilic Lithotrophy and Phototrophy in an Intertidal, Iron-rich, Geothermal Spring.</title>
        <authorList>
            <person name="Ward L.M."/>
            <person name="Idei A."/>
            <person name="Nakagawa M."/>
            <person name="Ueno Y."/>
            <person name="Fischer W."/>
            <person name="Mcglynn S.E."/>
        </authorList>
    </citation>
    <scope>NUCLEOTIDE SEQUENCE [LARGE SCALE GENOMIC DNA]</scope>
    <source>
        <strain evidence="1">J137</strain>
    </source>
</reference>
<sequence length="345" mass="38682">MRTEFLGLSISTENINVSYLNRHGIRYELDVLASLNTTNNTNRVANILQTEPSFFSDSMKKIGVRSRNVVICVPEDQVLTRLVNIPNLPENEVKDAIYFAFKSMIPVDIDTQNVTFLPATEKLFHKDFKSYYVVSMDKSKAIEYFEYFQKAGYNLLAIETESLANLRCANYNMKPLDSEHFMIVDLGAEHTTITLNSKDVVLYSQVLNLGGNAMTRLIAADLGIDITQAEKLKVQCGLDQSQLDGKVANSIKPVVDSLLEEIQKIVLYHREKISVPRNLKLGYLFGGGASLIGLDSFLSSATNMLFTKVEPLKNIQVPKKLEKDLLNRVNLPQFASCIGVSLKNE</sequence>
<organism evidence="1 2">
    <name type="scientific">Candidatus Dojkabacteria bacterium</name>
    <dbReference type="NCBI Taxonomy" id="2099670"/>
    <lineage>
        <taxon>Bacteria</taxon>
        <taxon>Candidatus Dojkabacteria</taxon>
    </lineage>
</organism>
<dbReference type="InterPro" id="IPR050696">
    <property type="entry name" value="FtsA/MreB"/>
</dbReference>
<dbReference type="Gene3D" id="3.30.1490.300">
    <property type="match status" value="1"/>
</dbReference>
<proteinExistence type="predicted"/>
<dbReference type="CDD" id="cd24049">
    <property type="entry name" value="ASKHA_NBD_PilM"/>
    <property type="match status" value="1"/>
</dbReference>
<dbReference type="AlphaFoldDB" id="A0A3M0Z094"/>
<dbReference type="SUPFAM" id="SSF53067">
    <property type="entry name" value="Actin-like ATPase domain"/>
    <property type="match status" value="2"/>
</dbReference>
<dbReference type="PANTHER" id="PTHR32432">
    <property type="entry name" value="CELL DIVISION PROTEIN FTSA-RELATED"/>
    <property type="match status" value="1"/>
</dbReference>
<dbReference type="Gene3D" id="3.30.420.40">
    <property type="match status" value="2"/>
</dbReference>
<dbReference type="Pfam" id="PF11104">
    <property type="entry name" value="PilM_2"/>
    <property type="match status" value="1"/>
</dbReference>
<accession>A0A3M0Z094</accession>
<evidence type="ECO:0008006" key="3">
    <source>
        <dbReference type="Google" id="ProtNLM"/>
    </source>
</evidence>
<protein>
    <recommendedName>
        <fullName evidence="3">Type IV pilus assembly protein PilM</fullName>
    </recommendedName>
</protein>
<dbReference type="InterPro" id="IPR005883">
    <property type="entry name" value="PilM"/>
</dbReference>
<dbReference type="Proteomes" id="UP000269410">
    <property type="component" value="Unassembled WGS sequence"/>
</dbReference>
<dbReference type="InterPro" id="IPR043129">
    <property type="entry name" value="ATPase_NBD"/>
</dbReference>
<dbReference type="EMBL" id="RFKV01000003">
    <property type="protein sequence ID" value="RMD77759.1"/>
    <property type="molecule type" value="Genomic_DNA"/>
</dbReference>
<gene>
    <name evidence="1" type="ORF">D6810_00070</name>
</gene>
<comment type="caution">
    <text evidence="1">The sequence shown here is derived from an EMBL/GenBank/DDBJ whole genome shotgun (WGS) entry which is preliminary data.</text>
</comment>
<name>A0A3M0Z094_9BACT</name>
<evidence type="ECO:0000313" key="1">
    <source>
        <dbReference type="EMBL" id="RMD77759.1"/>
    </source>
</evidence>
<evidence type="ECO:0000313" key="2">
    <source>
        <dbReference type="Proteomes" id="UP000269410"/>
    </source>
</evidence>
<dbReference type="PANTHER" id="PTHR32432:SF3">
    <property type="entry name" value="ETHANOLAMINE UTILIZATION PROTEIN EUTJ"/>
    <property type="match status" value="1"/>
</dbReference>